<organism evidence="1 2">
    <name type="scientific">Candidatus Azambacteria bacterium GW2011_GWB2_46_37</name>
    <dbReference type="NCBI Taxonomy" id="1618618"/>
    <lineage>
        <taxon>Bacteria</taxon>
        <taxon>Candidatus Azamiibacteriota</taxon>
    </lineage>
</organism>
<gene>
    <name evidence="1" type="ORF">UX53_C0033G0010</name>
</gene>
<protein>
    <recommendedName>
        <fullName evidence="3">2-phosphoglycerate kinase</fullName>
    </recommendedName>
</protein>
<name>A0A0G1Q0I2_9BACT</name>
<dbReference type="Gene3D" id="3.40.50.300">
    <property type="entry name" value="P-loop containing nucleotide triphosphate hydrolases"/>
    <property type="match status" value="1"/>
</dbReference>
<accession>A0A0G1Q0I2</accession>
<dbReference type="PANTHER" id="PTHR33477">
    <property type="entry name" value="P-LOOP NTPASE DOMAIN-CONTAINING PROTEIN LPA1 HOMOLOG 1"/>
    <property type="match status" value="1"/>
</dbReference>
<evidence type="ECO:0008006" key="3">
    <source>
        <dbReference type="Google" id="ProtNLM"/>
    </source>
</evidence>
<reference evidence="1 2" key="1">
    <citation type="journal article" date="2015" name="Nature">
        <title>rRNA introns, odd ribosomes, and small enigmatic genomes across a large radiation of phyla.</title>
        <authorList>
            <person name="Brown C.T."/>
            <person name="Hug L.A."/>
            <person name="Thomas B.C."/>
            <person name="Sharon I."/>
            <person name="Castelle C.J."/>
            <person name="Singh A."/>
            <person name="Wilkins M.J."/>
            <person name="Williams K.H."/>
            <person name="Banfield J.F."/>
        </authorList>
    </citation>
    <scope>NUCLEOTIDE SEQUENCE [LARGE SCALE GENOMIC DNA]</scope>
</reference>
<dbReference type="PANTHER" id="PTHR33477:SF3">
    <property type="entry name" value="P-LOOP NTPASE DOMAIN-CONTAINING PROTEIN LPA1 HOMOLOG 1"/>
    <property type="match status" value="1"/>
</dbReference>
<evidence type="ECO:0000313" key="1">
    <source>
        <dbReference type="EMBL" id="KKU38252.1"/>
    </source>
</evidence>
<dbReference type="Proteomes" id="UP000033818">
    <property type="component" value="Unassembled WGS sequence"/>
</dbReference>
<dbReference type="SUPFAM" id="SSF52540">
    <property type="entry name" value="P-loop containing nucleoside triphosphate hydrolases"/>
    <property type="match status" value="1"/>
</dbReference>
<proteinExistence type="predicted"/>
<comment type="caution">
    <text evidence="1">The sequence shown here is derived from an EMBL/GenBank/DDBJ whole genome shotgun (WGS) entry which is preliminary data.</text>
</comment>
<dbReference type="InterPro" id="IPR027417">
    <property type="entry name" value="P-loop_NTPase"/>
</dbReference>
<dbReference type="AlphaFoldDB" id="A0A0G1Q0I2"/>
<sequence>MIMNKIILIGGSPTAGKSYVARKIAESLKLPWISTDTIREQMRKIVREKDFPNLFTHSEATPEMAVEFLSKKSAKEIVKHQNDESLDVWKGVKALIETDYVWGNFIIEGVAVLPHLVKKLSVENKEIKVVFLVDDDIKRVRKTIFTRGLWDDADKYPDDVKEKEVEWVIEFNNYIIKESKKYGFPVVKIGDRKKYTGKIKELIQ</sequence>
<dbReference type="EMBL" id="LCMO01000033">
    <property type="protein sequence ID" value="KKU38252.1"/>
    <property type="molecule type" value="Genomic_DNA"/>
</dbReference>
<evidence type="ECO:0000313" key="2">
    <source>
        <dbReference type="Proteomes" id="UP000033818"/>
    </source>
</evidence>